<sequence length="44" mass="4745">MVGIGTEQEVRWAEPWSGHGRQSITSVTAAAYPFCTMLCTPSST</sequence>
<organism evidence="1 2">
    <name type="scientific">Hallella bergensis DSM 17361</name>
    <dbReference type="NCBI Taxonomy" id="585502"/>
    <lineage>
        <taxon>Bacteria</taxon>
        <taxon>Pseudomonadati</taxon>
        <taxon>Bacteroidota</taxon>
        <taxon>Bacteroidia</taxon>
        <taxon>Bacteroidales</taxon>
        <taxon>Prevotellaceae</taxon>
        <taxon>Hallella</taxon>
    </lineage>
</organism>
<evidence type="ECO:0000313" key="2">
    <source>
        <dbReference type="Proteomes" id="UP000003160"/>
    </source>
</evidence>
<comment type="caution">
    <text evidence="1">The sequence shown here is derived from an EMBL/GenBank/DDBJ whole genome shotgun (WGS) entry which is preliminary data.</text>
</comment>
<reference evidence="1 2" key="1">
    <citation type="submission" date="2009-10" db="EMBL/GenBank/DDBJ databases">
        <authorList>
            <person name="Qin X."/>
            <person name="Bachman B."/>
            <person name="Battles P."/>
            <person name="Bell A."/>
            <person name="Bess C."/>
            <person name="Bickham C."/>
            <person name="Chaboub L."/>
            <person name="Chen D."/>
            <person name="Coyle M."/>
            <person name="Deiros D.R."/>
            <person name="Dinh H."/>
            <person name="Forbes L."/>
            <person name="Fowler G."/>
            <person name="Francisco L."/>
            <person name="Fu Q."/>
            <person name="Gubbala S."/>
            <person name="Hale W."/>
            <person name="Han Y."/>
            <person name="Hemphill L."/>
            <person name="Highlander S.K."/>
            <person name="Hirani K."/>
            <person name="Hogues M."/>
            <person name="Jackson L."/>
            <person name="Jakkamsetti A."/>
            <person name="Javaid M."/>
            <person name="Jiang H."/>
            <person name="Korchina V."/>
            <person name="Kovar C."/>
            <person name="Lara F."/>
            <person name="Lee S."/>
            <person name="Mata R."/>
            <person name="Mathew T."/>
            <person name="Moen C."/>
            <person name="Morales K."/>
            <person name="Munidasa M."/>
            <person name="Nazareth L."/>
            <person name="Ngo R."/>
            <person name="Nguyen L."/>
            <person name="Okwuonu G."/>
            <person name="Ongeri F."/>
            <person name="Patil S."/>
            <person name="Petrosino J."/>
            <person name="Pham C."/>
            <person name="Pham P."/>
            <person name="Pu L.-L."/>
            <person name="Puazo M."/>
            <person name="Raj R."/>
            <person name="Reid J."/>
            <person name="Rouhana J."/>
            <person name="Saada N."/>
            <person name="Shang Y."/>
            <person name="Simmons D."/>
            <person name="Thornton R."/>
            <person name="Warren J."/>
            <person name="Weissenberger G."/>
            <person name="Zhang J."/>
            <person name="Zhang L."/>
            <person name="Zhou C."/>
            <person name="Zhu D."/>
            <person name="Muzny D."/>
            <person name="Worley K."/>
            <person name="Gibbs R."/>
        </authorList>
    </citation>
    <scope>NUCLEOTIDE SEQUENCE [LARGE SCALE GENOMIC DNA]</scope>
    <source>
        <strain evidence="1 2">DSM 17361</strain>
    </source>
</reference>
<dbReference type="EMBL" id="ACKS01000109">
    <property type="protein sequence ID" value="EFA42874.1"/>
    <property type="molecule type" value="Genomic_DNA"/>
</dbReference>
<gene>
    <name evidence="1" type="ORF">HMPREF0645_2762</name>
</gene>
<dbReference type="Proteomes" id="UP000003160">
    <property type="component" value="Unassembled WGS sequence"/>
</dbReference>
<dbReference type="AlphaFoldDB" id="D1Q0M7"/>
<protein>
    <submittedName>
        <fullName evidence="1">Uncharacterized protein</fullName>
    </submittedName>
</protein>
<proteinExistence type="predicted"/>
<name>D1Q0M7_9BACT</name>
<evidence type="ECO:0000313" key="1">
    <source>
        <dbReference type="EMBL" id="EFA42874.1"/>
    </source>
</evidence>
<keyword evidence="2" id="KW-1185">Reference proteome</keyword>
<dbReference type="HOGENOM" id="CLU_3220063_0_0_10"/>
<accession>D1Q0M7</accession>